<reference evidence="2" key="1">
    <citation type="journal article" date="2018" name="PLoS ONE">
        <title>Chinook salmon (Oncorhynchus tshawytscha) genome and transcriptome.</title>
        <authorList>
            <person name="Christensen K.A."/>
            <person name="Leong J.S."/>
            <person name="Sakhrani D."/>
            <person name="Biagi C.A."/>
            <person name="Minkley D.R."/>
            <person name="Withler R.E."/>
            <person name="Rondeau E.B."/>
            <person name="Koop B.F."/>
            <person name="Devlin R.H."/>
        </authorList>
    </citation>
    <scope>NUCLEOTIDE SEQUENCE [LARGE SCALE GENOMIC DNA]</scope>
</reference>
<dbReference type="GeneTree" id="ENSGT01060000251697"/>
<dbReference type="Gene3D" id="3.30.420.10">
    <property type="entry name" value="Ribonuclease H-like superfamily/Ribonuclease H"/>
    <property type="match status" value="1"/>
</dbReference>
<dbReference type="Proteomes" id="UP000694402">
    <property type="component" value="Unassembled WGS sequence"/>
</dbReference>
<reference evidence="1" key="2">
    <citation type="submission" date="2025-08" db="UniProtKB">
        <authorList>
            <consortium name="Ensembl"/>
        </authorList>
    </citation>
    <scope>IDENTIFICATION</scope>
</reference>
<dbReference type="Ensembl" id="ENSOTST00005146653.1">
    <property type="protein sequence ID" value="ENSOTSP00005128663.1"/>
    <property type="gene ID" value="ENSOTSG00005079617.1"/>
</dbReference>
<evidence type="ECO:0000313" key="2">
    <source>
        <dbReference type="Proteomes" id="UP000694402"/>
    </source>
</evidence>
<proteinExistence type="predicted"/>
<accession>A0AAZ3QJC0</accession>
<name>A0AAZ3QJC0_ONCTS</name>
<dbReference type="GO" id="GO:0003676">
    <property type="term" value="F:nucleic acid binding"/>
    <property type="evidence" value="ECO:0007669"/>
    <property type="project" value="InterPro"/>
</dbReference>
<reference evidence="1" key="3">
    <citation type="submission" date="2025-09" db="UniProtKB">
        <authorList>
            <consortium name="Ensembl"/>
        </authorList>
    </citation>
    <scope>IDENTIFICATION</scope>
</reference>
<dbReference type="AlphaFoldDB" id="A0AAZ3QJC0"/>
<organism evidence="1 2">
    <name type="scientific">Oncorhynchus tshawytscha</name>
    <name type="common">Chinook salmon</name>
    <name type="synonym">Salmo tshawytscha</name>
    <dbReference type="NCBI Taxonomy" id="74940"/>
    <lineage>
        <taxon>Eukaryota</taxon>
        <taxon>Metazoa</taxon>
        <taxon>Chordata</taxon>
        <taxon>Craniata</taxon>
        <taxon>Vertebrata</taxon>
        <taxon>Euteleostomi</taxon>
        <taxon>Actinopterygii</taxon>
        <taxon>Neopterygii</taxon>
        <taxon>Teleostei</taxon>
        <taxon>Protacanthopterygii</taxon>
        <taxon>Salmoniformes</taxon>
        <taxon>Salmonidae</taxon>
        <taxon>Salmoninae</taxon>
        <taxon>Oncorhynchus</taxon>
    </lineage>
</organism>
<dbReference type="InterPro" id="IPR036397">
    <property type="entry name" value="RNaseH_sf"/>
</dbReference>
<protein>
    <submittedName>
        <fullName evidence="1">Uncharacterized protein</fullName>
    </submittedName>
</protein>
<evidence type="ECO:0000313" key="1">
    <source>
        <dbReference type="Ensembl" id="ENSOTSP00005128663.1"/>
    </source>
</evidence>
<keyword evidence="2" id="KW-1185">Reference proteome</keyword>
<sequence length="121" mass="13871">KNVTPRDLWLKGKCSRSAHTQYYLGHLNKKNLKNHEVNVQCLAKVFGPLELCDLLPVNLWNLWKELKTAVHKCSPSNLTELELFCKEEWEKMSVSRCAKLIETYPKRLTAVIAAKGGATKY</sequence>